<evidence type="ECO:0000313" key="1">
    <source>
        <dbReference type="EMBL" id="GBP42222.1"/>
    </source>
</evidence>
<comment type="caution">
    <text evidence="1">The sequence shown here is derived from an EMBL/GenBank/DDBJ whole genome shotgun (WGS) entry which is preliminary data.</text>
</comment>
<sequence>MNYVCYLSVSFHPASLPEIGYGSIENLDSQTLAHLTVVGPHVYTDCSWIEGKVGAALTEWQDREETWHSTLRLDLFCTVFQAEMVALQRAIWREKKSKERLVNVFETSGPP</sequence>
<organism evidence="1 2">
    <name type="scientific">Eumeta variegata</name>
    <name type="common">Bagworm moth</name>
    <name type="synonym">Eumeta japonica</name>
    <dbReference type="NCBI Taxonomy" id="151549"/>
    <lineage>
        <taxon>Eukaryota</taxon>
        <taxon>Metazoa</taxon>
        <taxon>Ecdysozoa</taxon>
        <taxon>Arthropoda</taxon>
        <taxon>Hexapoda</taxon>
        <taxon>Insecta</taxon>
        <taxon>Pterygota</taxon>
        <taxon>Neoptera</taxon>
        <taxon>Endopterygota</taxon>
        <taxon>Lepidoptera</taxon>
        <taxon>Glossata</taxon>
        <taxon>Ditrysia</taxon>
        <taxon>Tineoidea</taxon>
        <taxon>Psychidae</taxon>
        <taxon>Oiketicinae</taxon>
        <taxon>Eumeta</taxon>
    </lineage>
</organism>
<dbReference type="GO" id="GO:0003676">
    <property type="term" value="F:nucleic acid binding"/>
    <property type="evidence" value="ECO:0007669"/>
    <property type="project" value="InterPro"/>
</dbReference>
<dbReference type="OrthoDB" id="411823at2759"/>
<reference evidence="1 2" key="1">
    <citation type="journal article" date="2019" name="Commun. Biol.">
        <title>The bagworm genome reveals a unique fibroin gene that provides high tensile strength.</title>
        <authorList>
            <person name="Kono N."/>
            <person name="Nakamura H."/>
            <person name="Ohtoshi R."/>
            <person name="Tomita M."/>
            <person name="Numata K."/>
            <person name="Arakawa K."/>
        </authorList>
    </citation>
    <scope>NUCLEOTIDE SEQUENCE [LARGE SCALE GENOMIC DNA]</scope>
</reference>
<protein>
    <submittedName>
        <fullName evidence="1">Uncharacterized protein</fullName>
    </submittedName>
</protein>
<accession>A0A4C1VV15</accession>
<evidence type="ECO:0000313" key="2">
    <source>
        <dbReference type="Proteomes" id="UP000299102"/>
    </source>
</evidence>
<dbReference type="InterPro" id="IPR036397">
    <property type="entry name" value="RNaseH_sf"/>
</dbReference>
<dbReference type="EMBL" id="BGZK01000414">
    <property type="protein sequence ID" value="GBP42222.1"/>
    <property type="molecule type" value="Genomic_DNA"/>
</dbReference>
<dbReference type="AlphaFoldDB" id="A0A4C1VV15"/>
<gene>
    <name evidence="1" type="ORF">EVAR_29819_1</name>
</gene>
<keyword evidence="2" id="KW-1185">Reference proteome</keyword>
<name>A0A4C1VV15_EUMVA</name>
<proteinExistence type="predicted"/>
<dbReference type="Proteomes" id="UP000299102">
    <property type="component" value="Unassembled WGS sequence"/>
</dbReference>
<dbReference type="Gene3D" id="3.30.420.10">
    <property type="entry name" value="Ribonuclease H-like superfamily/Ribonuclease H"/>
    <property type="match status" value="1"/>
</dbReference>